<evidence type="ECO:0000256" key="1">
    <source>
        <dbReference type="ARBA" id="ARBA00004651"/>
    </source>
</evidence>
<comment type="similarity">
    <text evidence="7">Belongs to the binding-protein-dependent transport system permease family.</text>
</comment>
<proteinExistence type="inferred from homology"/>
<dbReference type="Proteomes" id="UP000181917">
    <property type="component" value="Unassembled WGS sequence"/>
</dbReference>
<keyword evidence="2 7" id="KW-0813">Transport</keyword>
<dbReference type="AlphaFoldDB" id="A0A1H1AIW1"/>
<keyword evidence="11" id="KW-1185">Reference proteome</keyword>
<feature type="transmembrane region" description="Helical" evidence="7">
    <location>
        <begin position="204"/>
        <end position="227"/>
    </location>
</feature>
<evidence type="ECO:0000259" key="9">
    <source>
        <dbReference type="PROSITE" id="PS50928"/>
    </source>
</evidence>
<dbReference type="PANTHER" id="PTHR30151">
    <property type="entry name" value="ALKANE SULFONATE ABC TRANSPORTER-RELATED, MEMBRANE SUBUNIT"/>
    <property type="match status" value="1"/>
</dbReference>
<keyword evidence="6 7" id="KW-0472">Membrane</keyword>
<feature type="transmembrane region" description="Helical" evidence="7">
    <location>
        <begin position="60"/>
        <end position="78"/>
    </location>
</feature>
<dbReference type="InterPro" id="IPR000515">
    <property type="entry name" value="MetI-like"/>
</dbReference>
<dbReference type="GO" id="GO:0005886">
    <property type="term" value="C:plasma membrane"/>
    <property type="evidence" value="ECO:0007669"/>
    <property type="project" value="UniProtKB-SubCell"/>
</dbReference>
<reference evidence="10 11" key="1">
    <citation type="submission" date="2016-10" db="EMBL/GenBank/DDBJ databases">
        <authorList>
            <person name="de Groot N.N."/>
        </authorList>
    </citation>
    <scope>NUCLEOTIDE SEQUENCE [LARGE SCALE GENOMIC DNA]</scope>
    <source>
        <strain evidence="10 11">DSM 20117</strain>
    </source>
</reference>
<feature type="region of interest" description="Disordered" evidence="8">
    <location>
        <begin position="1"/>
        <end position="21"/>
    </location>
</feature>
<dbReference type="Gene3D" id="1.10.3720.10">
    <property type="entry name" value="MetI-like"/>
    <property type="match status" value="1"/>
</dbReference>
<keyword evidence="4 7" id="KW-0812">Transmembrane</keyword>
<dbReference type="PANTHER" id="PTHR30151:SF38">
    <property type="entry name" value="ALIPHATIC SULFONATES TRANSPORT PERMEASE PROTEIN SSUC-RELATED"/>
    <property type="match status" value="1"/>
</dbReference>
<dbReference type="Pfam" id="PF00528">
    <property type="entry name" value="BPD_transp_1"/>
    <property type="match status" value="1"/>
</dbReference>
<evidence type="ECO:0000256" key="8">
    <source>
        <dbReference type="SAM" id="MobiDB-lite"/>
    </source>
</evidence>
<evidence type="ECO:0000256" key="4">
    <source>
        <dbReference type="ARBA" id="ARBA00022692"/>
    </source>
</evidence>
<protein>
    <submittedName>
        <fullName evidence="10">ABC-type nitrate/sulfonate/bicarbonate transport system, permease component</fullName>
    </submittedName>
</protein>
<evidence type="ECO:0000256" key="2">
    <source>
        <dbReference type="ARBA" id="ARBA00022448"/>
    </source>
</evidence>
<feature type="transmembrane region" description="Helical" evidence="7">
    <location>
        <begin position="143"/>
        <end position="162"/>
    </location>
</feature>
<feature type="domain" description="ABC transmembrane type-1" evidence="9">
    <location>
        <begin position="77"/>
        <end position="261"/>
    </location>
</feature>
<feature type="transmembrane region" description="Helical" evidence="7">
    <location>
        <begin position="114"/>
        <end position="136"/>
    </location>
</feature>
<organism evidence="10 11">
    <name type="scientific">Crystallibacter crystallopoietes</name>
    <dbReference type="NCBI Taxonomy" id="37928"/>
    <lineage>
        <taxon>Bacteria</taxon>
        <taxon>Bacillati</taxon>
        <taxon>Actinomycetota</taxon>
        <taxon>Actinomycetes</taxon>
        <taxon>Micrococcales</taxon>
        <taxon>Micrococcaceae</taxon>
        <taxon>Crystallibacter</taxon>
    </lineage>
</organism>
<feature type="transmembrane region" description="Helical" evidence="7">
    <location>
        <begin position="27"/>
        <end position="48"/>
    </location>
</feature>
<dbReference type="PROSITE" id="PS50928">
    <property type="entry name" value="ABC_TM1"/>
    <property type="match status" value="1"/>
</dbReference>
<dbReference type="RefSeq" id="WP_074699451.1">
    <property type="nucleotide sequence ID" value="NZ_CP018863.1"/>
</dbReference>
<keyword evidence="3" id="KW-1003">Cell membrane</keyword>
<dbReference type="GO" id="GO:0055085">
    <property type="term" value="P:transmembrane transport"/>
    <property type="evidence" value="ECO:0007669"/>
    <property type="project" value="InterPro"/>
</dbReference>
<dbReference type="SUPFAM" id="SSF161098">
    <property type="entry name" value="MetI-like"/>
    <property type="match status" value="1"/>
</dbReference>
<dbReference type="EMBL" id="FNKH01000002">
    <property type="protein sequence ID" value="SDQ39713.1"/>
    <property type="molecule type" value="Genomic_DNA"/>
</dbReference>
<sequence>MSNATHTLSAPARSARRRPGTGLSRRWLGAGTVVVLFLLWELASATGVLPAASLPPASDVIVAFGAQLFAAGFWLALWDTLSMALLGLVLIVLIAAPIALVIGLSHWWQESTWFVLEFLKPIPPVALIPLGLLLWGPTPGMKLFLIVFGAIWPLLTQLVYGFKEVNGVARDMAKSYRLGWWLTTSRLVFPSVLPFATTGLRISAAIAVVIAVVTEMIGGAAGLGQNIVVAQSANALAEMYALIIAAGLLGLGINLMFRFGEKPLLFWHPSIREAGKL</sequence>
<evidence type="ECO:0000256" key="5">
    <source>
        <dbReference type="ARBA" id="ARBA00022989"/>
    </source>
</evidence>
<evidence type="ECO:0000256" key="3">
    <source>
        <dbReference type="ARBA" id="ARBA00022475"/>
    </source>
</evidence>
<gene>
    <name evidence="10" type="ORF">SAMN04489742_0952</name>
</gene>
<dbReference type="InterPro" id="IPR035906">
    <property type="entry name" value="MetI-like_sf"/>
</dbReference>
<name>A0A1H1AIW1_9MICC</name>
<dbReference type="KEGG" id="acry:AC20117_12565"/>
<feature type="transmembrane region" description="Helical" evidence="7">
    <location>
        <begin position="85"/>
        <end position="108"/>
    </location>
</feature>
<evidence type="ECO:0000313" key="11">
    <source>
        <dbReference type="Proteomes" id="UP000181917"/>
    </source>
</evidence>
<dbReference type="STRING" id="37928.SAMN04489742_0952"/>
<accession>A0A1H1AIW1</accession>
<evidence type="ECO:0000256" key="7">
    <source>
        <dbReference type="RuleBase" id="RU363032"/>
    </source>
</evidence>
<feature type="transmembrane region" description="Helical" evidence="7">
    <location>
        <begin position="239"/>
        <end position="257"/>
    </location>
</feature>
<evidence type="ECO:0000256" key="6">
    <source>
        <dbReference type="ARBA" id="ARBA00023136"/>
    </source>
</evidence>
<evidence type="ECO:0000313" key="10">
    <source>
        <dbReference type="EMBL" id="SDQ39713.1"/>
    </source>
</evidence>
<keyword evidence="5 7" id="KW-1133">Transmembrane helix</keyword>
<comment type="subcellular location">
    <subcellularLocation>
        <location evidence="1 7">Cell membrane</location>
        <topology evidence="1 7">Multi-pass membrane protein</topology>
    </subcellularLocation>
</comment>